<protein>
    <recommendedName>
        <fullName evidence="6">Lipoprotein</fullName>
    </recommendedName>
</protein>
<feature type="signal peptide" evidence="1">
    <location>
        <begin position="1"/>
        <end position="30"/>
    </location>
</feature>
<dbReference type="EMBL" id="FOIB01000012">
    <property type="protein sequence ID" value="SEU37717.1"/>
    <property type="molecule type" value="Genomic_DNA"/>
</dbReference>
<dbReference type="Proteomes" id="UP000321514">
    <property type="component" value="Unassembled WGS sequence"/>
</dbReference>
<dbReference type="AlphaFoldDB" id="A0A511T988"/>
<name>A0A511T988_MYXFU</name>
<feature type="chain" id="PRO_5022965048" description="Lipoprotein" evidence="1">
    <location>
        <begin position="31"/>
        <end position="497"/>
    </location>
</feature>
<dbReference type="RefSeq" id="WP_074958222.1">
    <property type="nucleotide sequence ID" value="NZ_BJXR01000040.1"/>
</dbReference>
<evidence type="ECO:0000313" key="5">
    <source>
        <dbReference type="Proteomes" id="UP000321514"/>
    </source>
</evidence>
<dbReference type="STRING" id="1334629.MFUL124B02_40580"/>
<sequence length="497" mass="53062">MSSIKLRAPSRLLLTALCLTALLPLSRASAEPGIRILNSLSTADLAFNALTTNYRSLEALTSQPLTTYAFEADARLRHQLEDPAARNVMHYLVECALPASAKVEWMDRKKEVYSFSGGVGLCPEWGVRAPSAQCLGYVSACLLSRNNAYGHTVEISMRGEHPKDSRLFNPTGVTQQWHPMFLPCAQGGRGAWEECGWVGEGVGSCTPGEQVTIAAGAPRLDTSCTTTLGSGDGDRVLRVCAQPRGCEAANSLALGEGNDCGTAPPSATFTCPRGGRYSVMSAPYDRSSPPGSWVRPAVTHGRYPTESFGAFTFREGAFFGNILDPKGLNVEVHINMDTYAPFLSKPDFDGYPYQNAHACYSRDWVAGDVHLASRVCANAVVGGRNAYGCLARTVGPCEPDAITSKAACDVNDGPVVTADGDFEVCADTEGAYHLESITTVLNSPCDALPPSDRVTCDPALCDFSYSPPRCKKGCEQRSASQCLAVACVKNPKLCGKK</sequence>
<dbReference type="Proteomes" id="UP000183760">
    <property type="component" value="Unassembled WGS sequence"/>
</dbReference>
<gene>
    <name evidence="2" type="ORF">MFU01_57830</name>
    <name evidence="3" type="ORF">SAMN05443572_112204</name>
</gene>
<comment type="caution">
    <text evidence="2">The sequence shown here is derived from an EMBL/GenBank/DDBJ whole genome shotgun (WGS) entry which is preliminary data.</text>
</comment>
<accession>A0A511T988</accession>
<evidence type="ECO:0000256" key="1">
    <source>
        <dbReference type="SAM" id="SignalP"/>
    </source>
</evidence>
<keyword evidence="1" id="KW-0732">Signal</keyword>
<evidence type="ECO:0000313" key="3">
    <source>
        <dbReference type="EMBL" id="SEU37717.1"/>
    </source>
</evidence>
<reference evidence="3 4" key="1">
    <citation type="submission" date="2016-10" db="EMBL/GenBank/DDBJ databases">
        <authorList>
            <person name="Varghese N."/>
            <person name="Submissions S."/>
        </authorList>
    </citation>
    <scope>NUCLEOTIDE SEQUENCE [LARGE SCALE GENOMIC DNA]</scope>
    <source>
        <strain evidence="3 4">DSM 16525</strain>
    </source>
</reference>
<dbReference type="EMBL" id="BJXR01000040">
    <property type="protein sequence ID" value="GEN10746.1"/>
    <property type="molecule type" value="Genomic_DNA"/>
</dbReference>
<evidence type="ECO:0000313" key="2">
    <source>
        <dbReference type="EMBL" id="GEN10746.1"/>
    </source>
</evidence>
<keyword evidence="4" id="KW-1185">Reference proteome</keyword>
<reference evidence="2 5" key="2">
    <citation type="submission" date="2019-07" db="EMBL/GenBank/DDBJ databases">
        <title>Whole genome shotgun sequence of Myxococcus fulvus NBRC 100333.</title>
        <authorList>
            <person name="Hosoyama A."/>
            <person name="Uohara A."/>
            <person name="Ohji S."/>
            <person name="Ichikawa N."/>
        </authorList>
    </citation>
    <scope>NUCLEOTIDE SEQUENCE [LARGE SCALE GENOMIC DNA]</scope>
    <source>
        <strain evidence="2 5">NBRC 100333</strain>
    </source>
</reference>
<evidence type="ECO:0000313" key="4">
    <source>
        <dbReference type="Proteomes" id="UP000183760"/>
    </source>
</evidence>
<dbReference type="OrthoDB" id="5482852at2"/>
<evidence type="ECO:0008006" key="6">
    <source>
        <dbReference type="Google" id="ProtNLM"/>
    </source>
</evidence>
<proteinExistence type="predicted"/>
<organism evidence="2 5">
    <name type="scientific">Myxococcus fulvus</name>
    <dbReference type="NCBI Taxonomy" id="33"/>
    <lineage>
        <taxon>Bacteria</taxon>
        <taxon>Pseudomonadati</taxon>
        <taxon>Myxococcota</taxon>
        <taxon>Myxococcia</taxon>
        <taxon>Myxococcales</taxon>
        <taxon>Cystobacterineae</taxon>
        <taxon>Myxococcaceae</taxon>
        <taxon>Myxococcus</taxon>
    </lineage>
</organism>